<evidence type="ECO:0000259" key="1">
    <source>
        <dbReference type="Pfam" id="PF06985"/>
    </source>
</evidence>
<sequence length="670" mass="76919">MWLVNAKTLQLESFIDDEHAPRYAILSHTWGDPKEEITFHDMNLWATGQIPKGPKIIGWQKINKSCGKALEYNCDYIWIDTCCIDKSSSAELQEAINSMFSYYKKSTVCLVHLVDVEEFEFGHPYDQQFRHARWFTRGWTLQELLAPENLQFFNKSWKNIGDKTLLKVLVEDITGIPTLYLRGGQYSTMQLATIAERMSWAAKRETTRREDIAYCLLGLFDVYMPLLYGEGDRAFLRLQEEILRSNDDHSIHHWGCLSPLGYDDFDFDLERSGGPGFIDDGFTMAPHPNFFRHLPYDLVGPLRSFKSPSFSMGQRGLTARLPLKADPNYGCLAYGILNIHNRGAIAIPLISSKVHVIGHGESLDDEYWRPTWCRPVLLPISFVEGASYKEILIQHRRTIATCVESLPFRLCKPSSSKLKIMGTYPPSQFTTRFISLGRVSSADRFQSYRDSQIGRETLKINTGRLLFHINAATTSRVVPLLLVVDYRIESIDDNVEMCSLECRVFELPESDFSMAQMLAFLTKREDPGQWKALPSTSHEIHEYYYVDASGTCLDIHVTMSEYYIASIEVGLIEKRKQQFSTSFERQPWRFIEKSLFFLSREYVCRGSVEDLINNYPDDQKISIKDMIKRANSPDIKTYVFDDMGLKEELGHGSYEGSSTGVFGSEEDIML</sequence>
<dbReference type="InterPro" id="IPR010730">
    <property type="entry name" value="HET"/>
</dbReference>
<dbReference type="PANTHER" id="PTHR10622:SF10">
    <property type="entry name" value="HET DOMAIN-CONTAINING PROTEIN"/>
    <property type="match status" value="1"/>
</dbReference>
<dbReference type="Proteomes" id="UP001194746">
    <property type="component" value="Unassembled WGS sequence"/>
</dbReference>
<reference evidence="2" key="1">
    <citation type="journal article" date="2019" name="Beilstein J. Org. Chem.">
        <title>Nanangenines: drimane sesquiterpenoids as the dominant metabolite cohort of a novel Australian fungus, Aspergillus nanangensis.</title>
        <authorList>
            <person name="Lacey H.J."/>
            <person name="Gilchrist C.L.M."/>
            <person name="Crombie A."/>
            <person name="Kalaitzis J.A."/>
            <person name="Vuong D."/>
            <person name="Rutledge P.J."/>
            <person name="Turner P."/>
            <person name="Pitt J.I."/>
            <person name="Lacey E."/>
            <person name="Chooi Y.H."/>
            <person name="Piggott A.M."/>
        </authorList>
    </citation>
    <scope>NUCLEOTIDE SEQUENCE</scope>
    <source>
        <strain evidence="2">MST-FP2251</strain>
    </source>
</reference>
<dbReference type="EMBL" id="VCAU01000003">
    <property type="protein sequence ID" value="KAF9894633.1"/>
    <property type="molecule type" value="Genomic_DNA"/>
</dbReference>
<evidence type="ECO:0000313" key="3">
    <source>
        <dbReference type="Proteomes" id="UP001194746"/>
    </source>
</evidence>
<reference evidence="2" key="2">
    <citation type="submission" date="2020-02" db="EMBL/GenBank/DDBJ databases">
        <authorList>
            <person name="Gilchrist C.L.M."/>
            <person name="Chooi Y.-H."/>
        </authorList>
    </citation>
    <scope>NUCLEOTIDE SEQUENCE</scope>
    <source>
        <strain evidence="2">MST-FP2251</strain>
    </source>
</reference>
<feature type="domain" description="Heterokaryon incompatibility" evidence="1">
    <location>
        <begin position="23"/>
        <end position="115"/>
    </location>
</feature>
<dbReference type="AlphaFoldDB" id="A0AAD4CZE6"/>
<protein>
    <recommendedName>
        <fullName evidence="1">Heterokaryon incompatibility domain-containing protein</fullName>
    </recommendedName>
</protein>
<dbReference type="PANTHER" id="PTHR10622">
    <property type="entry name" value="HET DOMAIN-CONTAINING PROTEIN"/>
    <property type="match status" value="1"/>
</dbReference>
<evidence type="ECO:0000313" key="2">
    <source>
        <dbReference type="EMBL" id="KAF9894633.1"/>
    </source>
</evidence>
<proteinExistence type="predicted"/>
<organism evidence="2 3">
    <name type="scientific">Aspergillus nanangensis</name>
    <dbReference type="NCBI Taxonomy" id="2582783"/>
    <lineage>
        <taxon>Eukaryota</taxon>
        <taxon>Fungi</taxon>
        <taxon>Dikarya</taxon>
        <taxon>Ascomycota</taxon>
        <taxon>Pezizomycotina</taxon>
        <taxon>Eurotiomycetes</taxon>
        <taxon>Eurotiomycetidae</taxon>
        <taxon>Eurotiales</taxon>
        <taxon>Aspergillaceae</taxon>
        <taxon>Aspergillus</taxon>
        <taxon>Aspergillus subgen. Circumdati</taxon>
    </lineage>
</organism>
<gene>
    <name evidence="2" type="ORF">FE257_006521</name>
</gene>
<keyword evidence="3" id="KW-1185">Reference proteome</keyword>
<name>A0AAD4CZE6_ASPNN</name>
<accession>A0AAD4CZE6</accession>
<comment type="caution">
    <text evidence="2">The sequence shown here is derived from an EMBL/GenBank/DDBJ whole genome shotgun (WGS) entry which is preliminary data.</text>
</comment>
<dbReference type="Pfam" id="PF06985">
    <property type="entry name" value="HET"/>
    <property type="match status" value="1"/>
</dbReference>